<keyword evidence="5" id="KW-0732">Signal</keyword>
<feature type="compositionally biased region" description="Polar residues" evidence="13">
    <location>
        <begin position="380"/>
        <end position="389"/>
    </location>
</feature>
<keyword evidence="15" id="KW-1185">Reference proteome</keyword>
<dbReference type="InterPro" id="IPR001863">
    <property type="entry name" value="Glypican"/>
</dbReference>
<keyword evidence="10 12" id="KW-0449">Lipoprotein</keyword>
<evidence type="ECO:0000256" key="5">
    <source>
        <dbReference type="ARBA" id="ARBA00022729"/>
    </source>
</evidence>
<evidence type="ECO:0000256" key="1">
    <source>
        <dbReference type="ARBA" id="ARBA00004609"/>
    </source>
</evidence>
<evidence type="ECO:0000256" key="2">
    <source>
        <dbReference type="ARBA" id="ARBA00010260"/>
    </source>
</evidence>
<evidence type="ECO:0000256" key="4">
    <source>
        <dbReference type="ARBA" id="ARBA00022622"/>
    </source>
</evidence>
<keyword evidence="8" id="KW-0325">Glycoprotein</keyword>
<reference evidence="14" key="1">
    <citation type="submission" date="2025-08" db="UniProtKB">
        <authorList>
            <consortium name="Ensembl"/>
        </authorList>
    </citation>
    <scope>IDENTIFICATION</scope>
</reference>
<dbReference type="GO" id="GO:1905475">
    <property type="term" value="P:regulation of protein localization to membrane"/>
    <property type="evidence" value="ECO:0007669"/>
    <property type="project" value="TreeGrafter"/>
</dbReference>
<keyword evidence="9 12" id="KW-0357">Heparan sulfate</keyword>
<dbReference type="InterPro" id="IPR019803">
    <property type="entry name" value="Glypican_CS"/>
</dbReference>
<dbReference type="PANTHER" id="PTHR10822:SF19">
    <property type="entry name" value="GLYPICAN-5"/>
    <property type="match status" value="1"/>
</dbReference>
<evidence type="ECO:0000256" key="8">
    <source>
        <dbReference type="ARBA" id="ARBA00023180"/>
    </source>
</evidence>
<dbReference type="PANTHER" id="PTHR10822">
    <property type="entry name" value="GLYPICAN"/>
    <property type="match status" value="1"/>
</dbReference>
<feature type="region of interest" description="Disordered" evidence="13">
    <location>
        <begin position="346"/>
        <end position="389"/>
    </location>
</feature>
<dbReference type="GO" id="GO:0005576">
    <property type="term" value="C:extracellular region"/>
    <property type="evidence" value="ECO:0007669"/>
    <property type="project" value="TreeGrafter"/>
</dbReference>
<evidence type="ECO:0000256" key="13">
    <source>
        <dbReference type="SAM" id="MobiDB-lite"/>
    </source>
</evidence>
<evidence type="ECO:0000313" key="15">
    <source>
        <dbReference type="Proteomes" id="UP000694523"/>
    </source>
</evidence>
<dbReference type="Proteomes" id="UP000694523">
    <property type="component" value="Unplaced"/>
</dbReference>
<keyword evidence="7 12" id="KW-0472">Membrane</keyword>
<evidence type="ECO:0000256" key="11">
    <source>
        <dbReference type="RuleBase" id="RU003518"/>
    </source>
</evidence>
<keyword evidence="6 12" id="KW-0654">Proteoglycan</keyword>
<name>A0A8C6U072_9GOBI</name>
<dbReference type="Pfam" id="PF01153">
    <property type="entry name" value="Glypican"/>
    <property type="match status" value="1"/>
</dbReference>
<dbReference type="Ensembl" id="ENSNMLT00000031686.1">
    <property type="protein sequence ID" value="ENSNMLP00000028373.1"/>
    <property type="gene ID" value="ENSNMLG00000018048.1"/>
</dbReference>
<evidence type="ECO:0000256" key="9">
    <source>
        <dbReference type="ARBA" id="ARBA00023207"/>
    </source>
</evidence>
<proteinExistence type="inferred from homology"/>
<accession>A0A8C6U072</accession>
<comment type="function">
    <text evidence="12">Cell surface proteoglycan.</text>
</comment>
<dbReference type="GO" id="GO:0005886">
    <property type="term" value="C:plasma membrane"/>
    <property type="evidence" value="ECO:0007669"/>
    <property type="project" value="UniProtKB-SubCell"/>
</dbReference>
<dbReference type="GO" id="GO:0009986">
    <property type="term" value="C:cell surface"/>
    <property type="evidence" value="ECO:0007669"/>
    <property type="project" value="TreeGrafter"/>
</dbReference>
<evidence type="ECO:0000256" key="3">
    <source>
        <dbReference type="ARBA" id="ARBA00022475"/>
    </source>
</evidence>
<dbReference type="GO" id="GO:0090263">
    <property type="term" value="P:positive regulation of canonical Wnt signaling pathway"/>
    <property type="evidence" value="ECO:0007669"/>
    <property type="project" value="TreeGrafter"/>
</dbReference>
<feature type="compositionally biased region" description="Basic and acidic residues" evidence="13">
    <location>
        <begin position="347"/>
        <end position="356"/>
    </location>
</feature>
<keyword evidence="4 12" id="KW-0336">GPI-anchor</keyword>
<comment type="subcellular location">
    <subcellularLocation>
        <location evidence="1 12">Cell membrane</location>
        <topology evidence="1 12">Lipid-anchor</topology>
        <topology evidence="1 12">GPI-anchor</topology>
    </subcellularLocation>
</comment>
<organism evidence="14 15">
    <name type="scientific">Neogobius melanostomus</name>
    <name type="common">round goby</name>
    <dbReference type="NCBI Taxonomy" id="47308"/>
    <lineage>
        <taxon>Eukaryota</taxon>
        <taxon>Metazoa</taxon>
        <taxon>Chordata</taxon>
        <taxon>Craniata</taxon>
        <taxon>Vertebrata</taxon>
        <taxon>Euteleostomi</taxon>
        <taxon>Actinopterygii</taxon>
        <taxon>Neopterygii</taxon>
        <taxon>Teleostei</taxon>
        <taxon>Neoteleostei</taxon>
        <taxon>Acanthomorphata</taxon>
        <taxon>Gobiaria</taxon>
        <taxon>Gobiiformes</taxon>
        <taxon>Gobioidei</taxon>
        <taxon>Gobiidae</taxon>
        <taxon>Benthophilinae</taxon>
        <taxon>Neogobiini</taxon>
        <taxon>Neogobius</taxon>
    </lineage>
</organism>
<evidence type="ECO:0000256" key="7">
    <source>
        <dbReference type="ARBA" id="ARBA00023136"/>
    </source>
</evidence>
<evidence type="ECO:0000313" key="14">
    <source>
        <dbReference type="Ensembl" id="ENSNMLP00000028373.1"/>
    </source>
</evidence>
<evidence type="ECO:0000256" key="6">
    <source>
        <dbReference type="ARBA" id="ARBA00022974"/>
    </source>
</evidence>
<dbReference type="GO" id="GO:0098552">
    <property type="term" value="C:side of membrane"/>
    <property type="evidence" value="ECO:0007669"/>
    <property type="project" value="UniProtKB-KW"/>
</dbReference>
<reference evidence="14" key="2">
    <citation type="submission" date="2025-09" db="UniProtKB">
        <authorList>
            <consortium name="Ensembl"/>
        </authorList>
    </citation>
    <scope>IDENTIFICATION</scope>
</reference>
<comment type="similarity">
    <text evidence="2 11">Belongs to the glypican family.</text>
</comment>
<evidence type="ECO:0000256" key="12">
    <source>
        <dbReference type="RuleBase" id="RU003519"/>
    </source>
</evidence>
<dbReference type="AlphaFoldDB" id="A0A8C6U072"/>
<dbReference type="PROSITE" id="PS01207">
    <property type="entry name" value="GLYPICAN"/>
    <property type="match status" value="1"/>
</dbReference>
<protein>
    <submittedName>
        <fullName evidence="14">Glypican 5c</fullName>
    </submittedName>
</protein>
<evidence type="ECO:0000256" key="10">
    <source>
        <dbReference type="ARBA" id="ARBA00023288"/>
    </source>
</evidence>
<keyword evidence="3" id="KW-1003">Cell membrane</keyword>
<dbReference type="GO" id="GO:0016477">
    <property type="term" value="P:cell migration"/>
    <property type="evidence" value="ECO:0007669"/>
    <property type="project" value="TreeGrafter"/>
</dbReference>
<sequence>MDRELVWRNMGDCLRMIRQDVNPFGPHPAIMAQELVGALGAGKHLGLALAEGLEVLNATEQIIFSKECVKALVRMVYCSHCQGLTLIKPCDGFCLNVMRGCLASVSELDQPWRRYTTLLEQLTHAMANQHSMELALLGVRMHVSEALLYAQLHGPVITPTVDKVCGLSAKERTGTKPAHSEVATSNMNLSTAAPSASQPLSEQWLGRLAHLRSSLPLKPSKNNKHDLRTLSRDFLTYVRRSRSFFADLPELLCEGRMSSVTPPAGVEMTWWKATQAEWLETVCTLRGKTQRSKSALRILVWQRLRTDWSASVRRPTRGSQIWVSSRPGMIWPVERWRRAAQTVMTRMDAKRPEKGQRGHLTRTSRVKGSLWRASRAETGCTRSPSSPRR</sequence>